<dbReference type="RefSeq" id="WP_192774925.1">
    <property type="nucleotide sequence ID" value="NZ_BAAASY010000005.1"/>
</dbReference>
<sequence>MATDTADRDRGPAGWVCRWFSGRWVAAHGRAGLMVDDHDAAAPAVQERLGQRRLPVVVTGVAG</sequence>
<evidence type="ECO:0000313" key="1">
    <source>
        <dbReference type="EMBL" id="MBE1559695.1"/>
    </source>
</evidence>
<accession>A0ABR9KD06</accession>
<proteinExistence type="predicted"/>
<comment type="caution">
    <text evidence="1">The sequence shown here is derived from an EMBL/GenBank/DDBJ whole genome shotgun (WGS) entry which is preliminary data.</text>
</comment>
<dbReference type="EMBL" id="JADBEF010000001">
    <property type="protein sequence ID" value="MBE1559695.1"/>
    <property type="molecule type" value="Genomic_DNA"/>
</dbReference>
<reference evidence="1 2" key="1">
    <citation type="submission" date="2020-10" db="EMBL/GenBank/DDBJ databases">
        <title>Sequencing the genomes of 1000 actinobacteria strains.</title>
        <authorList>
            <person name="Klenk H.-P."/>
        </authorList>
    </citation>
    <scope>NUCLEOTIDE SEQUENCE [LARGE SCALE GENOMIC DNA]</scope>
    <source>
        <strain evidence="1 2">DSM 43748</strain>
    </source>
</reference>
<keyword evidence="2" id="KW-1185">Reference proteome</keyword>
<organism evidence="1 2">
    <name type="scientific">Nonomuraea africana</name>
    <dbReference type="NCBI Taxonomy" id="46171"/>
    <lineage>
        <taxon>Bacteria</taxon>
        <taxon>Bacillati</taxon>
        <taxon>Actinomycetota</taxon>
        <taxon>Actinomycetes</taxon>
        <taxon>Streptosporangiales</taxon>
        <taxon>Streptosporangiaceae</taxon>
        <taxon>Nonomuraea</taxon>
    </lineage>
</organism>
<name>A0ABR9KD06_9ACTN</name>
<protein>
    <submittedName>
        <fullName evidence="1">Uncharacterized protein</fullName>
    </submittedName>
</protein>
<dbReference type="Proteomes" id="UP000661607">
    <property type="component" value="Unassembled WGS sequence"/>
</dbReference>
<evidence type="ECO:0000313" key="2">
    <source>
        <dbReference type="Proteomes" id="UP000661607"/>
    </source>
</evidence>
<gene>
    <name evidence="1" type="ORF">H4W81_002474</name>
</gene>